<dbReference type="InterPro" id="IPR001017">
    <property type="entry name" value="DH_E1"/>
</dbReference>
<feature type="non-terminal residue" evidence="5">
    <location>
        <position position="87"/>
    </location>
</feature>
<evidence type="ECO:0000313" key="5">
    <source>
        <dbReference type="EMBL" id="SVD85687.1"/>
    </source>
</evidence>
<dbReference type="Gene3D" id="3.40.50.970">
    <property type="match status" value="1"/>
</dbReference>
<dbReference type="AlphaFoldDB" id="A0A382YQW5"/>
<dbReference type="EMBL" id="UINC01177842">
    <property type="protein sequence ID" value="SVD85687.1"/>
    <property type="molecule type" value="Genomic_DNA"/>
</dbReference>
<dbReference type="SUPFAM" id="SSF52518">
    <property type="entry name" value="Thiamin diphosphate-binding fold (THDP-binding)"/>
    <property type="match status" value="1"/>
</dbReference>
<gene>
    <name evidence="5" type="ORF">METZ01_LOCUS438541</name>
</gene>
<dbReference type="GO" id="GO:0006086">
    <property type="term" value="P:pyruvate decarboxylation to acetyl-CoA"/>
    <property type="evidence" value="ECO:0007669"/>
    <property type="project" value="TreeGrafter"/>
</dbReference>
<dbReference type="InterPro" id="IPR050642">
    <property type="entry name" value="PDH_E1_Alpha_Subunit"/>
</dbReference>
<reference evidence="5" key="1">
    <citation type="submission" date="2018-05" db="EMBL/GenBank/DDBJ databases">
        <authorList>
            <person name="Lanie J.A."/>
            <person name="Ng W.-L."/>
            <person name="Kazmierczak K.M."/>
            <person name="Andrzejewski T.M."/>
            <person name="Davidsen T.M."/>
            <person name="Wayne K.J."/>
            <person name="Tettelin H."/>
            <person name="Glass J.I."/>
            <person name="Rusch D."/>
            <person name="Podicherti R."/>
            <person name="Tsui H.-C.T."/>
            <person name="Winkler M.E."/>
        </authorList>
    </citation>
    <scope>NUCLEOTIDE SEQUENCE</scope>
</reference>
<dbReference type="PANTHER" id="PTHR11516:SF60">
    <property type="entry name" value="PYRUVATE DEHYDROGENASE E1 COMPONENT SUBUNIT ALPHA"/>
    <property type="match status" value="1"/>
</dbReference>
<sequence length="87" mass="9888">MYQTMLRIRMFEERVTREFRKGDMPGFVHTYIGAEAVSTGVCLHLDDDDYISSTHRGHGHCIAKGCNFKDMLAELYGRETGLCKGRG</sequence>
<keyword evidence="3" id="KW-0786">Thiamine pyrophosphate</keyword>
<accession>A0A382YQW5</accession>
<feature type="domain" description="Dehydrogenase E1 component" evidence="4">
    <location>
        <begin position="4"/>
        <end position="86"/>
    </location>
</feature>
<evidence type="ECO:0000259" key="4">
    <source>
        <dbReference type="Pfam" id="PF00676"/>
    </source>
</evidence>
<evidence type="ECO:0000256" key="2">
    <source>
        <dbReference type="ARBA" id="ARBA00023002"/>
    </source>
</evidence>
<dbReference type="GO" id="GO:0004739">
    <property type="term" value="F:pyruvate dehydrogenase (acetyl-transferring) activity"/>
    <property type="evidence" value="ECO:0007669"/>
    <property type="project" value="TreeGrafter"/>
</dbReference>
<evidence type="ECO:0000256" key="1">
    <source>
        <dbReference type="ARBA" id="ARBA00001964"/>
    </source>
</evidence>
<dbReference type="Pfam" id="PF00676">
    <property type="entry name" value="E1_dh"/>
    <property type="match status" value="1"/>
</dbReference>
<keyword evidence="2" id="KW-0560">Oxidoreductase</keyword>
<dbReference type="InterPro" id="IPR029061">
    <property type="entry name" value="THDP-binding"/>
</dbReference>
<name>A0A382YQW5_9ZZZZ</name>
<protein>
    <recommendedName>
        <fullName evidence="4">Dehydrogenase E1 component domain-containing protein</fullName>
    </recommendedName>
</protein>
<organism evidence="5">
    <name type="scientific">marine metagenome</name>
    <dbReference type="NCBI Taxonomy" id="408172"/>
    <lineage>
        <taxon>unclassified sequences</taxon>
        <taxon>metagenomes</taxon>
        <taxon>ecological metagenomes</taxon>
    </lineage>
</organism>
<comment type="cofactor">
    <cofactor evidence="1">
        <name>thiamine diphosphate</name>
        <dbReference type="ChEBI" id="CHEBI:58937"/>
    </cofactor>
</comment>
<proteinExistence type="predicted"/>
<dbReference type="PANTHER" id="PTHR11516">
    <property type="entry name" value="PYRUVATE DEHYDROGENASE E1 COMPONENT, ALPHA SUBUNIT BACTERIAL AND ORGANELLAR"/>
    <property type="match status" value="1"/>
</dbReference>
<evidence type="ECO:0000256" key="3">
    <source>
        <dbReference type="ARBA" id="ARBA00023052"/>
    </source>
</evidence>